<proteinExistence type="predicted"/>
<dbReference type="InterPro" id="IPR039798">
    <property type="entry name" value="Sulfhydryl_oxidase"/>
</dbReference>
<dbReference type="Pfam" id="PF00085">
    <property type="entry name" value="Thioredoxin"/>
    <property type="match status" value="1"/>
</dbReference>
<evidence type="ECO:0000256" key="1">
    <source>
        <dbReference type="SAM" id="SignalP"/>
    </source>
</evidence>
<reference evidence="3" key="2">
    <citation type="journal article" date="2023" name="Int. J. Mol. Sci.">
        <title>De Novo Assembly and Annotation of 11 Diverse Shrub Willow (Salix) Genomes Reveals Novel Gene Organization in Sex-Linked Regions.</title>
        <authorList>
            <person name="Hyden B."/>
            <person name="Feng K."/>
            <person name="Yates T.B."/>
            <person name="Jawdy S."/>
            <person name="Cereghino C."/>
            <person name="Smart L.B."/>
            <person name="Muchero W."/>
        </authorList>
    </citation>
    <scope>NUCLEOTIDE SEQUENCE</scope>
    <source>
        <tissue evidence="3">Shoot tip</tissue>
    </source>
</reference>
<dbReference type="PROSITE" id="PS51352">
    <property type="entry name" value="THIOREDOXIN_2"/>
    <property type="match status" value="1"/>
</dbReference>
<name>A0A9Q0UAA2_SALPP</name>
<protein>
    <submittedName>
        <fullName evidence="3">SULFHYDRYL OXIDASE</fullName>
    </submittedName>
</protein>
<dbReference type="PANTHER" id="PTHR22897">
    <property type="entry name" value="QUIESCIN Q6-RELATED SULFHYDRYL OXIDASE"/>
    <property type="match status" value="1"/>
</dbReference>
<reference evidence="3" key="1">
    <citation type="submission" date="2022-11" db="EMBL/GenBank/DDBJ databases">
        <authorList>
            <person name="Hyden B.L."/>
            <person name="Feng K."/>
            <person name="Yates T."/>
            <person name="Jawdy S."/>
            <person name="Smart L.B."/>
            <person name="Muchero W."/>
        </authorList>
    </citation>
    <scope>NUCLEOTIDE SEQUENCE</scope>
    <source>
        <tissue evidence="3">Shoot tip</tissue>
    </source>
</reference>
<evidence type="ECO:0000313" key="4">
    <source>
        <dbReference type="Proteomes" id="UP001151532"/>
    </source>
</evidence>
<dbReference type="InterPro" id="IPR036249">
    <property type="entry name" value="Thioredoxin-like_sf"/>
</dbReference>
<dbReference type="PANTHER" id="PTHR22897:SF8">
    <property type="entry name" value="SULFHYDRYL OXIDASE"/>
    <property type="match status" value="1"/>
</dbReference>
<dbReference type="GO" id="GO:0003756">
    <property type="term" value="F:protein disulfide isomerase activity"/>
    <property type="evidence" value="ECO:0007669"/>
    <property type="project" value="TreeGrafter"/>
</dbReference>
<dbReference type="InterPro" id="IPR013766">
    <property type="entry name" value="Thioredoxin_domain"/>
</dbReference>
<keyword evidence="1" id="KW-0732">Signal</keyword>
<evidence type="ECO:0000313" key="3">
    <source>
        <dbReference type="EMBL" id="KAJ6726287.1"/>
    </source>
</evidence>
<feature type="signal peptide" evidence="1">
    <location>
        <begin position="1"/>
        <end position="23"/>
    </location>
</feature>
<evidence type="ECO:0000259" key="2">
    <source>
        <dbReference type="PROSITE" id="PS51352"/>
    </source>
</evidence>
<dbReference type="GO" id="GO:0016971">
    <property type="term" value="F:flavin-dependent sulfhydryl oxidase activity"/>
    <property type="evidence" value="ECO:0007669"/>
    <property type="project" value="InterPro"/>
</dbReference>
<dbReference type="EMBL" id="JAPFFK010000013">
    <property type="protein sequence ID" value="KAJ6726287.1"/>
    <property type="molecule type" value="Genomic_DNA"/>
</dbReference>
<dbReference type="GO" id="GO:0005615">
    <property type="term" value="C:extracellular space"/>
    <property type="evidence" value="ECO:0007669"/>
    <property type="project" value="TreeGrafter"/>
</dbReference>
<sequence>MSMSKASVILIVIVLLLISSKEAVSIQPGSRSILRAVSRENKAQADYAVDLNSTNFDVVLRNTPAAHAIVEFFAHWCPACRNYKPHYEKVARLFNGPDAVHPGIALITRVDCALKINNKLCDKFSVSHYPMLFWGPPSKFASGGWEPKEEKSEIHVIDDGRTAERLLNWINKQLGSSYGLDDGKFENEHLPSNISDPGQIARAVYDVEEATFFAFEIILEHKMIKPHTRASLIRFLQLLVAHHQVPKGKCRSACEL</sequence>
<dbReference type="FunFam" id="3.40.30.10:FF:000244">
    <property type="entry name" value="Sulfhydryl oxidase"/>
    <property type="match status" value="1"/>
</dbReference>
<feature type="domain" description="Thioredoxin" evidence="2">
    <location>
        <begin position="38"/>
        <end position="175"/>
    </location>
</feature>
<keyword evidence="4" id="KW-1185">Reference proteome</keyword>
<dbReference type="PROSITE" id="PS00194">
    <property type="entry name" value="THIOREDOXIN_1"/>
    <property type="match status" value="1"/>
</dbReference>
<dbReference type="OrthoDB" id="59470at2759"/>
<dbReference type="Proteomes" id="UP001151532">
    <property type="component" value="Chromosome 8"/>
</dbReference>
<dbReference type="Gene3D" id="3.40.30.10">
    <property type="entry name" value="Glutaredoxin"/>
    <property type="match status" value="1"/>
</dbReference>
<dbReference type="SUPFAM" id="SSF52833">
    <property type="entry name" value="Thioredoxin-like"/>
    <property type="match status" value="1"/>
</dbReference>
<accession>A0A9Q0UAA2</accession>
<comment type="caution">
    <text evidence="3">The sequence shown here is derived from an EMBL/GenBank/DDBJ whole genome shotgun (WGS) entry which is preliminary data.</text>
</comment>
<dbReference type="AlphaFoldDB" id="A0A9Q0UAA2"/>
<dbReference type="InterPro" id="IPR017937">
    <property type="entry name" value="Thioredoxin_CS"/>
</dbReference>
<feature type="chain" id="PRO_5040419510" evidence="1">
    <location>
        <begin position="24"/>
        <end position="256"/>
    </location>
</feature>
<gene>
    <name evidence="3" type="ORF">OIU79_004448</name>
</gene>
<organism evidence="3 4">
    <name type="scientific">Salix purpurea</name>
    <name type="common">Purple osier willow</name>
    <dbReference type="NCBI Taxonomy" id="77065"/>
    <lineage>
        <taxon>Eukaryota</taxon>
        <taxon>Viridiplantae</taxon>
        <taxon>Streptophyta</taxon>
        <taxon>Embryophyta</taxon>
        <taxon>Tracheophyta</taxon>
        <taxon>Spermatophyta</taxon>
        <taxon>Magnoliopsida</taxon>
        <taxon>eudicotyledons</taxon>
        <taxon>Gunneridae</taxon>
        <taxon>Pentapetalae</taxon>
        <taxon>rosids</taxon>
        <taxon>fabids</taxon>
        <taxon>Malpighiales</taxon>
        <taxon>Salicaceae</taxon>
        <taxon>Saliceae</taxon>
        <taxon>Salix</taxon>
    </lineage>
</organism>
<dbReference type="GO" id="GO:0000139">
    <property type="term" value="C:Golgi membrane"/>
    <property type="evidence" value="ECO:0007669"/>
    <property type="project" value="TreeGrafter"/>
</dbReference>
<dbReference type="GO" id="GO:0006457">
    <property type="term" value="P:protein folding"/>
    <property type="evidence" value="ECO:0007669"/>
    <property type="project" value="TreeGrafter"/>
</dbReference>